<dbReference type="GO" id="GO:2001070">
    <property type="term" value="F:starch binding"/>
    <property type="evidence" value="ECO:0007669"/>
    <property type="project" value="InterPro"/>
</dbReference>
<dbReference type="SMART" id="SM01065">
    <property type="entry name" value="CBM_2"/>
    <property type="match status" value="2"/>
</dbReference>
<dbReference type="Gene3D" id="1.10.287.1490">
    <property type="match status" value="1"/>
</dbReference>
<feature type="region of interest" description="Disordered" evidence="2">
    <location>
        <begin position="1"/>
        <end position="25"/>
    </location>
</feature>
<dbReference type="PROSITE" id="PS51166">
    <property type="entry name" value="CBM20"/>
    <property type="match status" value="2"/>
</dbReference>
<dbReference type="PANTHER" id="PTHR15048">
    <property type="entry name" value="STARCH-BINDING DOMAIN-CONTAINING PROTEIN 1"/>
    <property type="match status" value="1"/>
</dbReference>
<feature type="domain" description="CBM20" evidence="3">
    <location>
        <begin position="324"/>
        <end position="434"/>
    </location>
</feature>
<dbReference type="OrthoDB" id="533354at2759"/>
<feature type="compositionally biased region" description="Low complexity" evidence="2">
    <location>
        <begin position="252"/>
        <end position="266"/>
    </location>
</feature>
<dbReference type="InterPro" id="IPR013783">
    <property type="entry name" value="Ig-like_fold"/>
</dbReference>
<dbReference type="EMBL" id="BRXU01000005">
    <property type="protein sequence ID" value="GLC51937.1"/>
    <property type="molecule type" value="Genomic_DNA"/>
</dbReference>
<protein>
    <recommendedName>
        <fullName evidence="3">CBM20 domain-containing protein</fullName>
    </recommendedName>
</protein>
<dbReference type="PANTHER" id="PTHR15048:SF0">
    <property type="entry name" value="STARCH-BINDING DOMAIN-CONTAINING PROTEIN 1"/>
    <property type="match status" value="1"/>
</dbReference>
<evidence type="ECO:0000256" key="2">
    <source>
        <dbReference type="SAM" id="MobiDB-lite"/>
    </source>
</evidence>
<sequence length="668" mass="70191">MAYSMHRRKVLRSSSAPALTRRQKKVVSPTVVAKAAALSPDFPVREAKPWARNPPKRNAVVGSRCRTATLAAAPAPRPRATRRCLAVAPVLAALPTSAAHAGGAATATAAAAAAAATGSDGALTVVTKLVVPYRPTSHGQQLVLVGNCEALGNWDPKKGVRFTWCEGHSHIAETELPIHTDMACKLVVLGDNGSAVWEPDVDRELLLAPSSLAGRAAGYTLLCHWGFPTYTQFLPNSLRRGASGSAGGSGTAAGAARGGRASSGSGHHTRPAASGGDNPIIAGVKRALAHASGNRERFAVIPGVASSWEEEGASEAAAEAEEDESLVAQCQVTVLVPPSGPKLKPEQSLVLVGSSTALGRWDPANGLPLERAGEESPMWSAQAELPLGEGLLAKVVVVDSVSGEAQIWEPCENRSLARHLGATRPVLITAYWGAAPTHCMEVDRLAAGAAAGAASSPQVVQLLRQQLAATSTQLDGLRRERDEARKAVAAGEEHVRKLEVEVKTLDRGHGRLELVQLADQLQTTRRLYETTKREAAQLGGTMGVTRQLCDAAKRELAGLAAQLEAARAAYDALAPQVEIMERQLASTHRAFEATKPELRALEVQLDRARSMFDRTLQKIEAAKALTAAAADVDPAAMAAAAAAAARRRSVGESAATPRVREVQYARHF</sequence>
<dbReference type="Proteomes" id="UP001165080">
    <property type="component" value="Unassembled WGS sequence"/>
</dbReference>
<evidence type="ECO:0000259" key="3">
    <source>
        <dbReference type="PROSITE" id="PS51166"/>
    </source>
</evidence>
<proteinExistence type="predicted"/>
<evidence type="ECO:0000313" key="5">
    <source>
        <dbReference type="Proteomes" id="UP001165080"/>
    </source>
</evidence>
<dbReference type="AlphaFoldDB" id="A0A9W6BHY9"/>
<keyword evidence="5" id="KW-1185">Reference proteome</keyword>
<organism evidence="4 5">
    <name type="scientific">Pleodorina starrii</name>
    <dbReference type="NCBI Taxonomy" id="330485"/>
    <lineage>
        <taxon>Eukaryota</taxon>
        <taxon>Viridiplantae</taxon>
        <taxon>Chlorophyta</taxon>
        <taxon>core chlorophytes</taxon>
        <taxon>Chlorophyceae</taxon>
        <taxon>CS clade</taxon>
        <taxon>Chlamydomonadales</taxon>
        <taxon>Volvocaceae</taxon>
        <taxon>Pleodorina</taxon>
    </lineage>
</organism>
<reference evidence="4 5" key="1">
    <citation type="journal article" date="2023" name="Commun. Biol.">
        <title>Reorganization of the ancestral sex-determining regions during the evolution of trioecy in Pleodorina starrii.</title>
        <authorList>
            <person name="Takahashi K."/>
            <person name="Suzuki S."/>
            <person name="Kawai-Toyooka H."/>
            <person name="Yamamoto K."/>
            <person name="Hamaji T."/>
            <person name="Ootsuki R."/>
            <person name="Yamaguchi H."/>
            <person name="Kawachi M."/>
            <person name="Higashiyama T."/>
            <person name="Nozaki H."/>
        </authorList>
    </citation>
    <scope>NUCLEOTIDE SEQUENCE [LARGE SCALE GENOMIC DNA]</scope>
    <source>
        <strain evidence="4 5">NIES-4479</strain>
    </source>
</reference>
<dbReference type="GO" id="GO:0016020">
    <property type="term" value="C:membrane"/>
    <property type="evidence" value="ECO:0007669"/>
    <property type="project" value="TreeGrafter"/>
</dbReference>
<dbReference type="InterPro" id="IPR002044">
    <property type="entry name" value="CBM20"/>
</dbReference>
<gene>
    <name evidence="4" type="primary">PLEST003639</name>
    <name evidence="4" type="ORF">PLESTB_000564800</name>
</gene>
<evidence type="ECO:0000256" key="1">
    <source>
        <dbReference type="SAM" id="Coils"/>
    </source>
</evidence>
<evidence type="ECO:0000313" key="4">
    <source>
        <dbReference type="EMBL" id="GLC51937.1"/>
    </source>
</evidence>
<accession>A0A9W6BHY9</accession>
<feature type="coiled-coil region" evidence="1">
    <location>
        <begin position="460"/>
        <end position="569"/>
    </location>
</feature>
<comment type="caution">
    <text evidence="4">The sequence shown here is derived from an EMBL/GenBank/DDBJ whole genome shotgun (WGS) entry which is preliminary data.</text>
</comment>
<dbReference type="SUPFAM" id="SSF49452">
    <property type="entry name" value="Starch-binding domain-like"/>
    <property type="match status" value="2"/>
</dbReference>
<feature type="region of interest" description="Disordered" evidence="2">
    <location>
        <begin position="241"/>
        <end position="279"/>
    </location>
</feature>
<keyword evidence="1" id="KW-0175">Coiled coil</keyword>
<feature type="domain" description="CBM20" evidence="3">
    <location>
        <begin position="117"/>
        <end position="227"/>
    </location>
</feature>
<dbReference type="Pfam" id="PF00686">
    <property type="entry name" value="CBM_20"/>
    <property type="match status" value="2"/>
</dbReference>
<name>A0A9W6BHY9_9CHLO</name>
<dbReference type="Gene3D" id="2.60.40.10">
    <property type="entry name" value="Immunoglobulins"/>
    <property type="match status" value="2"/>
</dbReference>
<feature type="compositionally biased region" description="Basic residues" evidence="2">
    <location>
        <begin position="1"/>
        <end position="11"/>
    </location>
</feature>
<dbReference type="InterPro" id="IPR013784">
    <property type="entry name" value="Carb-bd-like_fold"/>
</dbReference>